<organism evidence="2 3">
    <name type="scientific">Oryctes borbonicus</name>
    <dbReference type="NCBI Taxonomy" id="1629725"/>
    <lineage>
        <taxon>Eukaryota</taxon>
        <taxon>Metazoa</taxon>
        <taxon>Ecdysozoa</taxon>
        <taxon>Arthropoda</taxon>
        <taxon>Hexapoda</taxon>
        <taxon>Insecta</taxon>
        <taxon>Pterygota</taxon>
        <taxon>Neoptera</taxon>
        <taxon>Endopterygota</taxon>
        <taxon>Coleoptera</taxon>
        <taxon>Polyphaga</taxon>
        <taxon>Scarabaeiformia</taxon>
        <taxon>Scarabaeidae</taxon>
        <taxon>Dynastinae</taxon>
        <taxon>Oryctes</taxon>
    </lineage>
</organism>
<comment type="caution">
    <text evidence="2">The sequence shown here is derived from an EMBL/GenBank/DDBJ whole genome shotgun (WGS) entry which is preliminary data.</text>
</comment>
<proteinExistence type="predicted"/>
<reference evidence="2 3" key="1">
    <citation type="submission" date="2015-09" db="EMBL/GenBank/DDBJ databases">
        <title>Draft genome of the scarab beetle Oryctes borbonicus.</title>
        <authorList>
            <person name="Meyer J.M."/>
            <person name="Markov G.V."/>
            <person name="Baskaran P."/>
            <person name="Herrmann M."/>
            <person name="Sommer R.J."/>
            <person name="Roedelsperger C."/>
        </authorList>
    </citation>
    <scope>NUCLEOTIDE SEQUENCE [LARGE SCALE GENOMIC DNA]</scope>
    <source>
        <strain evidence="2">OB123</strain>
        <tissue evidence="2">Whole animal</tissue>
    </source>
</reference>
<dbReference type="PANTHER" id="PTHR15715">
    <property type="entry name" value="CENTROSOMAL PROTEIN OF 170 KDA"/>
    <property type="match status" value="1"/>
</dbReference>
<dbReference type="Pfam" id="PF00498">
    <property type="entry name" value="FHA"/>
    <property type="match status" value="1"/>
</dbReference>
<dbReference type="InterPro" id="IPR051176">
    <property type="entry name" value="Cent_Immune-Sig_Mod"/>
</dbReference>
<dbReference type="SUPFAM" id="SSF49879">
    <property type="entry name" value="SMAD/FHA domain"/>
    <property type="match status" value="1"/>
</dbReference>
<keyword evidence="3" id="KW-1185">Reference proteome</keyword>
<dbReference type="Proteomes" id="UP000051574">
    <property type="component" value="Unassembled WGS sequence"/>
</dbReference>
<dbReference type="EMBL" id="LJIG01002224">
    <property type="protein sequence ID" value="KRT84716.1"/>
    <property type="molecule type" value="Genomic_DNA"/>
</dbReference>
<dbReference type="Gene3D" id="2.60.200.20">
    <property type="match status" value="1"/>
</dbReference>
<dbReference type="PANTHER" id="PTHR15715:SF37">
    <property type="entry name" value="LD47843P"/>
    <property type="match status" value="1"/>
</dbReference>
<evidence type="ECO:0000313" key="2">
    <source>
        <dbReference type="EMBL" id="KRT84716.1"/>
    </source>
</evidence>
<dbReference type="InterPro" id="IPR000253">
    <property type="entry name" value="FHA_dom"/>
</dbReference>
<dbReference type="InterPro" id="IPR008984">
    <property type="entry name" value="SMAD_FHA_dom_sf"/>
</dbReference>
<accession>A0A0T6BBL0</accession>
<feature type="domain" description="FHA" evidence="1">
    <location>
        <begin position="23"/>
        <end position="72"/>
    </location>
</feature>
<dbReference type="AlphaFoldDB" id="A0A0T6BBL0"/>
<name>A0A0T6BBL0_9SCAR</name>
<gene>
    <name evidence="2" type="ORF">AMK59_1090</name>
</gene>
<sequence length="270" mass="30569">MDTEWTLTCVCTQTIYTVDKPLFRLGRHREHDIICSSVVISREHAHFILKNKKLYVKDLRSANGTYINGERIGGEKEQILQNGDIVAFGYANHTDPCSPHGCFVYEVKNMLNNNSTADIIDLLEESDVSIQSVKDEPKLDVSLIKMEDTVIKSNNITSPSYLEWKNIKDISILKENIADEKPSLAEPASNLNDVAVKIENKVIAEKTNNEGSYSIEDNIIIIDDDIEDNNELSSSQLFPSNDPYLKIKEELNEYDYVNQRLPVIIDSDEG</sequence>
<dbReference type="SMART" id="SM00240">
    <property type="entry name" value="FHA"/>
    <property type="match status" value="1"/>
</dbReference>
<dbReference type="PROSITE" id="PS50006">
    <property type="entry name" value="FHA_DOMAIN"/>
    <property type="match status" value="1"/>
</dbReference>
<protein>
    <recommendedName>
        <fullName evidence="1">FHA domain-containing protein</fullName>
    </recommendedName>
</protein>
<evidence type="ECO:0000313" key="3">
    <source>
        <dbReference type="Proteomes" id="UP000051574"/>
    </source>
</evidence>
<dbReference type="OrthoDB" id="552194at2759"/>
<evidence type="ECO:0000259" key="1">
    <source>
        <dbReference type="PROSITE" id="PS50006"/>
    </source>
</evidence>
<dbReference type="CDD" id="cd00060">
    <property type="entry name" value="FHA"/>
    <property type="match status" value="1"/>
</dbReference>
<feature type="non-terminal residue" evidence="2">
    <location>
        <position position="270"/>
    </location>
</feature>